<proteinExistence type="predicted"/>
<name>A0AAE7V3D5_9CAUD</name>
<feature type="region of interest" description="Disordered" evidence="1">
    <location>
        <begin position="1"/>
        <end position="22"/>
    </location>
</feature>
<keyword evidence="3" id="KW-1185">Reference proteome</keyword>
<dbReference type="KEGG" id="vg:75691323"/>
<protein>
    <submittedName>
        <fullName evidence="2">Uncharacterized protein</fullName>
    </submittedName>
</protein>
<gene>
    <name evidence="2" type="primary">gp_15304</name>
</gene>
<sequence length="34" mass="3741">MSFIENRSVNKNGKENKDEAGGLAVLPSLTPYNF</sequence>
<reference evidence="2 3" key="1">
    <citation type="submission" date="2021-04" db="EMBL/GenBank/DDBJ databases">
        <authorList>
            <person name="Shkoporov A.N."/>
            <person name="Stockdale S.R."/>
            <person name="Guerin E."/>
            <person name="Ross R.P."/>
            <person name="Hill C."/>
        </authorList>
    </citation>
    <scope>NUCLEOTIDE SEQUENCE [LARGE SCALE GENOMIC DNA]</scope>
    <source>
        <strain evidence="3">cr123_1</strain>
    </source>
</reference>
<organism evidence="2 3">
    <name type="scientific">uncultured phage cr123_1</name>
    <dbReference type="NCBI Taxonomy" id="2986401"/>
    <lineage>
        <taxon>Viruses</taxon>
        <taxon>Duplodnaviria</taxon>
        <taxon>Heunggongvirae</taxon>
        <taxon>Uroviricota</taxon>
        <taxon>Caudoviricetes</taxon>
        <taxon>Crassvirales</taxon>
        <taxon>Intestiviridae</taxon>
        <taxon>Crudevirinae</taxon>
        <taxon>Delmidovirus</taxon>
        <taxon>Delmidovirus copri</taxon>
    </lineage>
</organism>
<dbReference type="GeneID" id="75691323"/>
<evidence type="ECO:0000256" key="1">
    <source>
        <dbReference type="SAM" id="MobiDB-lite"/>
    </source>
</evidence>
<feature type="compositionally biased region" description="Polar residues" evidence="1">
    <location>
        <begin position="1"/>
        <end position="11"/>
    </location>
</feature>
<accession>A0AAE7V3D5</accession>
<dbReference type="Proteomes" id="UP000827429">
    <property type="component" value="Segment"/>
</dbReference>
<dbReference type="EMBL" id="MZ130476">
    <property type="protein sequence ID" value="QWM89203.1"/>
    <property type="molecule type" value="Genomic_DNA"/>
</dbReference>
<dbReference type="RefSeq" id="YP_010358775.1">
    <property type="nucleotide sequence ID" value="NC_062766.1"/>
</dbReference>
<evidence type="ECO:0000313" key="2">
    <source>
        <dbReference type="EMBL" id="QWM89203.1"/>
    </source>
</evidence>
<evidence type="ECO:0000313" key="3">
    <source>
        <dbReference type="Proteomes" id="UP000827429"/>
    </source>
</evidence>